<evidence type="ECO:0000256" key="1">
    <source>
        <dbReference type="SAM" id="SignalP"/>
    </source>
</evidence>
<keyword evidence="3" id="KW-1185">Reference proteome</keyword>
<protein>
    <submittedName>
        <fullName evidence="2">Uncharacterized protein</fullName>
    </submittedName>
</protein>
<keyword evidence="1" id="KW-0732">Signal</keyword>
<reference evidence="3" key="1">
    <citation type="journal article" date="2017" name="Nat. Ecol. Evol.">
        <title>Genome expansion and lineage-specific genetic innovations in the forest pathogenic fungi Armillaria.</title>
        <authorList>
            <person name="Sipos G."/>
            <person name="Prasanna A.N."/>
            <person name="Walter M.C."/>
            <person name="O'Connor E."/>
            <person name="Balint B."/>
            <person name="Krizsan K."/>
            <person name="Kiss B."/>
            <person name="Hess J."/>
            <person name="Varga T."/>
            <person name="Slot J."/>
            <person name="Riley R."/>
            <person name="Boka B."/>
            <person name="Rigling D."/>
            <person name="Barry K."/>
            <person name="Lee J."/>
            <person name="Mihaltcheva S."/>
            <person name="LaButti K."/>
            <person name="Lipzen A."/>
            <person name="Waldron R."/>
            <person name="Moloney N.M."/>
            <person name="Sperisen C."/>
            <person name="Kredics L."/>
            <person name="Vagvoelgyi C."/>
            <person name="Patrignani A."/>
            <person name="Fitzpatrick D."/>
            <person name="Nagy I."/>
            <person name="Doyle S."/>
            <person name="Anderson J.B."/>
            <person name="Grigoriev I.V."/>
            <person name="Gueldener U."/>
            <person name="Muensterkoetter M."/>
            <person name="Nagy L.G."/>
        </authorList>
    </citation>
    <scope>NUCLEOTIDE SEQUENCE [LARGE SCALE GENOMIC DNA]</scope>
    <source>
        <strain evidence="3">28-4</strain>
    </source>
</reference>
<name>A0A2H3BKW6_9AGAR</name>
<sequence length="132" mass="14889">MRAFSLTDIVSLASVLRLLSNGHNTPVAVQDAVNTNKMPTTNHPLLELMSIAPYEYVTQQVARALPLTEQNCKKLRPHLVEFMEEIKRSSRICEYGVKGQFSTKVGYWELDGVKAVYGPFEAYCGVFYGEDR</sequence>
<evidence type="ECO:0000313" key="2">
    <source>
        <dbReference type="EMBL" id="PBK71515.1"/>
    </source>
</evidence>
<organism evidence="2 3">
    <name type="scientific">Armillaria solidipes</name>
    <dbReference type="NCBI Taxonomy" id="1076256"/>
    <lineage>
        <taxon>Eukaryota</taxon>
        <taxon>Fungi</taxon>
        <taxon>Dikarya</taxon>
        <taxon>Basidiomycota</taxon>
        <taxon>Agaricomycotina</taxon>
        <taxon>Agaricomycetes</taxon>
        <taxon>Agaricomycetidae</taxon>
        <taxon>Agaricales</taxon>
        <taxon>Marasmiineae</taxon>
        <taxon>Physalacriaceae</taxon>
        <taxon>Armillaria</taxon>
    </lineage>
</organism>
<accession>A0A2H3BKW6</accession>
<feature type="chain" id="PRO_5013702251" evidence="1">
    <location>
        <begin position="23"/>
        <end position="132"/>
    </location>
</feature>
<proteinExistence type="predicted"/>
<feature type="signal peptide" evidence="1">
    <location>
        <begin position="1"/>
        <end position="22"/>
    </location>
</feature>
<dbReference type="EMBL" id="KZ293423">
    <property type="protein sequence ID" value="PBK71515.1"/>
    <property type="molecule type" value="Genomic_DNA"/>
</dbReference>
<dbReference type="AlphaFoldDB" id="A0A2H3BKW6"/>
<evidence type="ECO:0000313" key="3">
    <source>
        <dbReference type="Proteomes" id="UP000218334"/>
    </source>
</evidence>
<gene>
    <name evidence="2" type="ORF">ARMSODRAFT_778022</name>
</gene>
<dbReference type="Proteomes" id="UP000218334">
    <property type="component" value="Unassembled WGS sequence"/>
</dbReference>